<protein>
    <submittedName>
        <fullName evidence="2">Uncharacterized protein</fullName>
    </submittedName>
</protein>
<evidence type="ECO:0000313" key="3">
    <source>
        <dbReference type="Proteomes" id="UP000360750"/>
    </source>
</evidence>
<evidence type="ECO:0000313" key="2">
    <source>
        <dbReference type="EMBL" id="VFA90112.1"/>
    </source>
</evidence>
<dbReference type="Proteomes" id="UP000360750">
    <property type="component" value="Unassembled WGS sequence"/>
</dbReference>
<comment type="caution">
    <text evidence="2">The sequence shown here is derived from an EMBL/GenBank/DDBJ whole genome shotgun (WGS) entry which is preliminary data.</text>
</comment>
<sequence>MFQRRALMAAFVAWLVVVAIHVTDEKYDLGHYDNILDYVEIIALVVGFLLLIASVAATIRDLRHRHDDPEAPGPVKRPTPG</sequence>
<reference evidence="2 3" key="1">
    <citation type="submission" date="2019-02" db="EMBL/GenBank/DDBJ databases">
        <authorList>
            <consortium name="Pathogen Informatics"/>
        </authorList>
    </citation>
    <scope>NUCLEOTIDE SEQUENCE [LARGE SCALE GENOMIC DNA]</scope>
    <source>
        <strain evidence="2 3">3012STDY6756503</strain>
    </source>
</reference>
<feature type="transmembrane region" description="Helical" evidence="1">
    <location>
        <begin position="35"/>
        <end position="59"/>
    </location>
</feature>
<keyword evidence="1" id="KW-0472">Membrane</keyword>
<name>A0ABD7V734_9ACTN</name>
<gene>
    <name evidence="2" type="ORF">NCTC8139_03692</name>
</gene>
<keyword evidence="1" id="KW-0812">Transmembrane</keyword>
<keyword evidence="1" id="KW-1133">Transmembrane helix</keyword>
<proteinExistence type="predicted"/>
<dbReference type="EMBL" id="CAACYD010000007">
    <property type="protein sequence ID" value="VFA90112.1"/>
    <property type="molecule type" value="Genomic_DNA"/>
</dbReference>
<evidence type="ECO:0000256" key="1">
    <source>
        <dbReference type="SAM" id="Phobius"/>
    </source>
</evidence>
<dbReference type="AlphaFoldDB" id="A0ABD7V734"/>
<accession>A0ABD7V734</accession>
<organism evidence="2 3">
    <name type="scientific">Gordonia paraffinivorans</name>
    <dbReference type="NCBI Taxonomy" id="175628"/>
    <lineage>
        <taxon>Bacteria</taxon>
        <taxon>Bacillati</taxon>
        <taxon>Actinomycetota</taxon>
        <taxon>Actinomycetes</taxon>
        <taxon>Mycobacteriales</taxon>
        <taxon>Gordoniaceae</taxon>
        <taxon>Gordonia</taxon>
    </lineage>
</organism>